<name>A0A6V8L5W7_9ACTN</name>
<evidence type="ECO:0000313" key="6">
    <source>
        <dbReference type="EMBL" id="GFJ92642.1"/>
    </source>
</evidence>
<reference evidence="6 7" key="1">
    <citation type="submission" date="2020-03" db="EMBL/GenBank/DDBJ databases">
        <title>Whole genome shotgun sequence of Phytohabitans rumicis NBRC 108638.</title>
        <authorList>
            <person name="Komaki H."/>
            <person name="Tamura T."/>
        </authorList>
    </citation>
    <scope>NUCLEOTIDE SEQUENCE [LARGE SCALE GENOMIC DNA]</scope>
    <source>
        <strain evidence="6 7">NBRC 108638</strain>
    </source>
</reference>
<evidence type="ECO:0000259" key="4">
    <source>
        <dbReference type="Pfam" id="PF00534"/>
    </source>
</evidence>
<dbReference type="CDD" id="cd03801">
    <property type="entry name" value="GT4_PimA-like"/>
    <property type="match status" value="1"/>
</dbReference>
<comment type="similarity">
    <text evidence="1">Belongs to the glycosyltransferase group 1 family. Glycosyltransferase 4 subfamily.</text>
</comment>
<feature type="domain" description="Glycosyltransferase subfamily 4-like N-terminal" evidence="5">
    <location>
        <begin position="18"/>
        <end position="174"/>
    </location>
</feature>
<dbReference type="GO" id="GO:0016757">
    <property type="term" value="F:glycosyltransferase activity"/>
    <property type="evidence" value="ECO:0007669"/>
    <property type="project" value="UniProtKB-KW"/>
</dbReference>
<keyword evidence="3" id="KW-0808">Transferase</keyword>
<dbReference type="Proteomes" id="UP000482960">
    <property type="component" value="Unassembled WGS sequence"/>
</dbReference>
<dbReference type="PANTHER" id="PTHR12526">
    <property type="entry name" value="GLYCOSYLTRANSFERASE"/>
    <property type="match status" value="1"/>
</dbReference>
<dbReference type="SUPFAM" id="SSF53756">
    <property type="entry name" value="UDP-Glycosyltransferase/glycogen phosphorylase"/>
    <property type="match status" value="1"/>
</dbReference>
<dbReference type="AlphaFoldDB" id="A0A6V8L5W7"/>
<gene>
    <name evidence="6" type="ORF">Prum_062840</name>
</gene>
<evidence type="ECO:0000256" key="2">
    <source>
        <dbReference type="ARBA" id="ARBA00022676"/>
    </source>
</evidence>
<evidence type="ECO:0000256" key="1">
    <source>
        <dbReference type="ARBA" id="ARBA00009481"/>
    </source>
</evidence>
<comment type="caution">
    <text evidence="6">The sequence shown here is derived from an EMBL/GenBank/DDBJ whole genome shotgun (WGS) entry which is preliminary data.</text>
</comment>
<dbReference type="GO" id="GO:0016787">
    <property type="term" value="F:hydrolase activity"/>
    <property type="evidence" value="ECO:0007669"/>
    <property type="project" value="UniProtKB-KW"/>
</dbReference>
<keyword evidence="7" id="KW-1185">Reference proteome</keyword>
<dbReference type="EMBL" id="BLPG01000001">
    <property type="protein sequence ID" value="GFJ92642.1"/>
    <property type="molecule type" value="Genomic_DNA"/>
</dbReference>
<evidence type="ECO:0000313" key="7">
    <source>
        <dbReference type="Proteomes" id="UP000482960"/>
    </source>
</evidence>
<keyword evidence="6" id="KW-0378">Hydrolase</keyword>
<reference evidence="6 7" key="2">
    <citation type="submission" date="2020-03" db="EMBL/GenBank/DDBJ databases">
        <authorList>
            <person name="Ichikawa N."/>
            <person name="Kimura A."/>
            <person name="Kitahashi Y."/>
            <person name="Uohara A."/>
        </authorList>
    </citation>
    <scope>NUCLEOTIDE SEQUENCE [LARGE SCALE GENOMIC DNA]</scope>
    <source>
        <strain evidence="6 7">NBRC 108638</strain>
    </source>
</reference>
<sequence>MASVLVVSWRDTQHPEGGGSERYVERIAEGLVARGHQVTIRCPRHDNAPDREQVDGVDFIRRGNKYTVHLYAMLAVLFSRADVVIDVQNGLPFFSRLFTRATVVVVLHHLHRQQWYSWFGRRLGGVGWWIESRLAPVVYRRCRYVTVSEHTRSELATLGVTPERVSVVPNGLDPVTVQTSRRAPEPLLVAVSRLMPHKRLEHAIDAVALLRDRWPGLRLEIVGRGPWLETLREHAAERGVADHVLLHGWVDEQDKHEILARSWVHLCPSAKEGWGIVVMEAAARGVPTVAYRSAGGVCESVLDGRTGLLADDFGDFVAGVERLLSEADLRARMDEAGRAHASNYEWKRSVDAFEEIILGEQAQLQR</sequence>
<organism evidence="6 7">
    <name type="scientific">Phytohabitans rumicis</name>
    <dbReference type="NCBI Taxonomy" id="1076125"/>
    <lineage>
        <taxon>Bacteria</taxon>
        <taxon>Bacillati</taxon>
        <taxon>Actinomycetota</taxon>
        <taxon>Actinomycetes</taxon>
        <taxon>Micromonosporales</taxon>
        <taxon>Micromonosporaceae</taxon>
    </lineage>
</organism>
<dbReference type="InterPro" id="IPR001296">
    <property type="entry name" value="Glyco_trans_1"/>
</dbReference>
<accession>A0A6V8L5W7</accession>
<keyword evidence="2" id="KW-0328">Glycosyltransferase</keyword>
<feature type="domain" description="Glycosyl transferase family 1" evidence="4">
    <location>
        <begin position="183"/>
        <end position="339"/>
    </location>
</feature>
<protein>
    <submittedName>
        <fullName evidence="6">Glycosyl hydrolase</fullName>
    </submittedName>
</protein>
<dbReference type="PANTHER" id="PTHR12526:SF640">
    <property type="entry name" value="COLANIC ACID BIOSYNTHESIS GLYCOSYLTRANSFERASE WCAL-RELATED"/>
    <property type="match status" value="1"/>
</dbReference>
<dbReference type="InterPro" id="IPR028098">
    <property type="entry name" value="Glyco_trans_4-like_N"/>
</dbReference>
<proteinExistence type="inferred from homology"/>
<evidence type="ECO:0000259" key="5">
    <source>
        <dbReference type="Pfam" id="PF13439"/>
    </source>
</evidence>
<dbReference type="Gene3D" id="3.40.50.2000">
    <property type="entry name" value="Glycogen Phosphorylase B"/>
    <property type="match status" value="2"/>
</dbReference>
<dbReference type="Pfam" id="PF13439">
    <property type="entry name" value="Glyco_transf_4"/>
    <property type="match status" value="1"/>
</dbReference>
<evidence type="ECO:0000256" key="3">
    <source>
        <dbReference type="ARBA" id="ARBA00022679"/>
    </source>
</evidence>
<dbReference type="Pfam" id="PF00534">
    <property type="entry name" value="Glycos_transf_1"/>
    <property type="match status" value="1"/>
</dbReference>
<dbReference type="RefSeq" id="WP_173079472.1">
    <property type="nucleotide sequence ID" value="NZ_BAABJB010000011.1"/>
</dbReference>